<protein>
    <submittedName>
        <fullName evidence="2">Uncharacterized protein</fullName>
    </submittedName>
</protein>
<keyword evidence="1" id="KW-0732">Signal</keyword>
<reference evidence="2" key="1">
    <citation type="submission" date="2014-09" db="EMBL/GenBank/DDBJ databases">
        <authorList>
            <person name="Magalhaes I.L.F."/>
            <person name="Oliveira U."/>
            <person name="Santos F.R."/>
            <person name="Vidigal T.H.D.A."/>
            <person name="Brescovit A.D."/>
            <person name="Santos A.J."/>
        </authorList>
    </citation>
    <scope>NUCLEOTIDE SEQUENCE</scope>
    <source>
        <tissue evidence="2">Shoot tissue taken approximately 20 cm above the soil surface</tissue>
    </source>
</reference>
<evidence type="ECO:0000256" key="1">
    <source>
        <dbReference type="SAM" id="SignalP"/>
    </source>
</evidence>
<sequence>MVSFILLLATTIVFPHQNSKSYIIATFSFERYVCYCTSPLD</sequence>
<dbReference type="EMBL" id="GBRH01278932">
    <property type="protein sequence ID" value="JAD18963.1"/>
    <property type="molecule type" value="Transcribed_RNA"/>
</dbReference>
<evidence type="ECO:0000313" key="2">
    <source>
        <dbReference type="EMBL" id="JAD18963.1"/>
    </source>
</evidence>
<feature type="chain" id="PRO_5013062537" evidence="1">
    <location>
        <begin position="16"/>
        <end position="41"/>
    </location>
</feature>
<name>A0A0A8Y1K6_ARUDO</name>
<feature type="signal peptide" evidence="1">
    <location>
        <begin position="1"/>
        <end position="15"/>
    </location>
</feature>
<reference evidence="2" key="2">
    <citation type="journal article" date="2015" name="Data Brief">
        <title>Shoot transcriptome of the giant reed, Arundo donax.</title>
        <authorList>
            <person name="Barrero R.A."/>
            <person name="Guerrero F.D."/>
            <person name="Moolhuijzen P."/>
            <person name="Goolsby J.A."/>
            <person name="Tidwell J."/>
            <person name="Bellgard S.E."/>
            <person name="Bellgard M.I."/>
        </authorList>
    </citation>
    <scope>NUCLEOTIDE SEQUENCE</scope>
    <source>
        <tissue evidence="2">Shoot tissue taken approximately 20 cm above the soil surface</tissue>
    </source>
</reference>
<proteinExistence type="predicted"/>
<dbReference type="AlphaFoldDB" id="A0A0A8Y1K6"/>
<accession>A0A0A8Y1K6</accession>
<organism evidence="2">
    <name type="scientific">Arundo donax</name>
    <name type="common">Giant reed</name>
    <name type="synonym">Donax arundinaceus</name>
    <dbReference type="NCBI Taxonomy" id="35708"/>
    <lineage>
        <taxon>Eukaryota</taxon>
        <taxon>Viridiplantae</taxon>
        <taxon>Streptophyta</taxon>
        <taxon>Embryophyta</taxon>
        <taxon>Tracheophyta</taxon>
        <taxon>Spermatophyta</taxon>
        <taxon>Magnoliopsida</taxon>
        <taxon>Liliopsida</taxon>
        <taxon>Poales</taxon>
        <taxon>Poaceae</taxon>
        <taxon>PACMAD clade</taxon>
        <taxon>Arundinoideae</taxon>
        <taxon>Arundineae</taxon>
        <taxon>Arundo</taxon>
    </lineage>
</organism>